<sequence length="321" mass="35391">MVRTIKTLALTTTMMATLVGLVGCGDQSNSTFTSQNYASSAGNSSQATYHVVKDEAGHEVKVPMNPQRVIAPYLEDPLTVLGIKPVAQWADGNTTFSYIPELKGLPEISSDMPVEQVLSYNPDLIIIHNSDLVKNDNQYAKIAPTFEFKNTLTSSWKQTLLTLGKVFNKTNVAKQAIQQYDQKAQSAKTELQKVVEKKTVAILWIEGKDIYLVSRGRQSGGVLYDDLGLTPPKAANKKALGPFPQLSLEELPELNADYIFEVPEDSAGQAQSNTVTNSPIWQSLKAVKEGHVYKEDYGNWINDGFYADEKTINDTLKALVK</sequence>
<protein>
    <submittedName>
        <fullName evidence="6">ABC transporter substrate-binding protein</fullName>
    </submittedName>
</protein>
<gene>
    <name evidence="6" type="ORF">ACFSB2_21220</name>
</gene>
<keyword evidence="4" id="KW-0732">Signal</keyword>
<evidence type="ECO:0000256" key="1">
    <source>
        <dbReference type="ARBA" id="ARBA00004196"/>
    </source>
</evidence>
<feature type="domain" description="Fe/B12 periplasmic-binding" evidence="5">
    <location>
        <begin position="66"/>
        <end position="321"/>
    </location>
</feature>
<comment type="caution">
    <text evidence="6">The sequence shown here is derived from an EMBL/GenBank/DDBJ whole genome shotgun (WGS) entry which is preliminary data.</text>
</comment>
<organism evidence="6 7">
    <name type="scientific">Alicyclobacillus fodiniaquatilis</name>
    <dbReference type="NCBI Taxonomy" id="1661150"/>
    <lineage>
        <taxon>Bacteria</taxon>
        <taxon>Bacillati</taxon>
        <taxon>Bacillota</taxon>
        <taxon>Bacilli</taxon>
        <taxon>Bacillales</taxon>
        <taxon>Alicyclobacillaceae</taxon>
        <taxon>Alicyclobacillus</taxon>
    </lineage>
</organism>
<dbReference type="Pfam" id="PF01497">
    <property type="entry name" value="Peripla_BP_2"/>
    <property type="match status" value="1"/>
</dbReference>
<evidence type="ECO:0000313" key="6">
    <source>
        <dbReference type="EMBL" id="MFD1677198.1"/>
    </source>
</evidence>
<evidence type="ECO:0000256" key="2">
    <source>
        <dbReference type="ARBA" id="ARBA00008814"/>
    </source>
</evidence>
<dbReference type="Gene3D" id="3.40.50.1980">
    <property type="entry name" value="Nitrogenase molybdenum iron protein domain"/>
    <property type="match status" value="2"/>
</dbReference>
<dbReference type="SUPFAM" id="SSF53807">
    <property type="entry name" value="Helical backbone' metal receptor"/>
    <property type="match status" value="1"/>
</dbReference>
<accession>A0ABW4JPW5</accession>
<comment type="subcellular location">
    <subcellularLocation>
        <location evidence="1">Cell envelope</location>
    </subcellularLocation>
</comment>
<dbReference type="RefSeq" id="WP_377945114.1">
    <property type="nucleotide sequence ID" value="NZ_JBHUCX010000089.1"/>
</dbReference>
<evidence type="ECO:0000256" key="3">
    <source>
        <dbReference type="ARBA" id="ARBA00022448"/>
    </source>
</evidence>
<comment type="similarity">
    <text evidence="2">Belongs to the bacterial solute-binding protein 8 family.</text>
</comment>
<dbReference type="PANTHER" id="PTHR30532:SF29">
    <property type="entry name" value="FE(3+) DICITRATE-BINDING PERIPLASMIC PROTEIN"/>
    <property type="match status" value="1"/>
</dbReference>
<dbReference type="InterPro" id="IPR002491">
    <property type="entry name" value="ABC_transptr_periplasmic_BD"/>
</dbReference>
<keyword evidence="3" id="KW-0813">Transport</keyword>
<dbReference type="PROSITE" id="PS50983">
    <property type="entry name" value="FE_B12_PBP"/>
    <property type="match status" value="1"/>
</dbReference>
<evidence type="ECO:0000256" key="4">
    <source>
        <dbReference type="ARBA" id="ARBA00022729"/>
    </source>
</evidence>
<evidence type="ECO:0000259" key="5">
    <source>
        <dbReference type="PROSITE" id="PS50983"/>
    </source>
</evidence>
<name>A0ABW4JPW5_9BACL</name>
<dbReference type="PROSITE" id="PS51257">
    <property type="entry name" value="PROKAR_LIPOPROTEIN"/>
    <property type="match status" value="1"/>
</dbReference>
<keyword evidence="7" id="KW-1185">Reference proteome</keyword>
<reference evidence="7" key="1">
    <citation type="journal article" date="2019" name="Int. J. Syst. Evol. Microbiol.">
        <title>The Global Catalogue of Microorganisms (GCM) 10K type strain sequencing project: providing services to taxonomists for standard genome sequencing and annotation.</title>
        <authorList>
            <consortium name="The Broad Institute Genomics Platform"/>
            <consortium name="The Broad Institute Genome Sequencing Center for Infectious Disease"/>
            <person name="Wu L."/>
            <person name="Ma J."/>
        </authorList>
    </citation>
    <scope>NUCLEOTIDE SEQUENCE [LARGE SCALE GENOMIC DNA]</scope>
    <source>
        <strain evidence="7">CGMCC 1.12286</strain>
    </source>
</reference>
<evidence type="ECO:0000313" key="7">
    <source>
        <dbReference type="Proteomes" id="UP001597079"/>
    </source>
</evidence>
<dbReference type="InterPro" id="IPR051313">
    <property type="entry name" value="Bact_iron-sidero_bind"/>
</dbReference>
<proteinExistence type="inferred from homology"/>
<dbReference type="Proteomes" id="UP001597079">
    <property type="component" value="Unassembled WGS sequence"/>
</dbReference>
<dbReference type="EMBL" id="JBHUCX010000089">
    <property type="protein sequence ID" value="MFD1677198.1"/>
    <property type="molecule type" value="Genomic_DNA"/>
</dbReference>
<dbReference type="PANTHER" id="PTHR30532">
    <property type="entry name" value="IRON III DICITRATE-BINDING PERIPLASMIC PROTEIN"/>
    <property type="match status" value="1"/>
</dbReference>